<gene>
    <name evidence="2" type="ORF">N7493_006332</name>
</gene>
<comment type="caution">
    <text evidence="2">The sequence shown here is derived from an EMBL/GenBank/DDBJ whole genome shotgun (WGS) entry which is preliminary data.</text>
</comment>
<dbReference type="InterPro" id="IPR051604">
    <property type="entry name" value="Ergot_Alk_Oxidoreductase"/>
</dbReference>
<dbReference type="SUPFAM" id="SSF51735">
    <property type="entry name" value="NAD(P)-binding Rossmann-fold domains"/>
    <property type="match status" value="1"/>
</dbReference>
<dbReference type="InterPro" id="IPR008030">
    <property type="entry name" value="NmrA-like"/>
</dbReference>
<keyword evidence="3" id="KW-1185">Reference proteome</keyword>
<name>A0AAD6HKD3_9EURO</name>
<dbReference type="Pfam" id="PF05368">
    <property type="entry name" value="NmrA"/>
    <property type="match status" value="1"/>
</dbReference>
<evidence type="ECO:0000313" key="2">
    <source>
        <dbReference type="EMBL" id="KAJ5724604.1"/>
    </source>
</evidence>
<dbReference type="InterPro" id="IPR036291">
    <property type="entry name" value="NAD(P)-bd_dom_sf"/>
</dbReference>
<protein>
    <recommendedName>
        <fullName evidence="1">NmrA-like domain-containing protein</fullName>
    </recommendedName>
</protein>
<dbReference type="Gene3D" id="3.40.50.720">
    <property type="entry name" value="NAD(P)-binding Rossmann-like Domain"/>
    <property type="match status" value="1"/>
</dbReference>
<evidence type="ECO:0000259" key="1">
    <source>
        <dbReference type="Pfam" id="PF05368"/>
    </source>
</evidence>
<accession>A0AAD6HKD3</accession>
<dbReference type="Proteomes" id="UP001215712">
    <property type="component" value="Unassembled WGS sequence"/>
</dbReference>
<reference evidence="2" key="1">
    <citation type="journal article" date="2023" name="IMA Fungus">
        <title>Comparative genomic study of the Penicillium genus elucidates a diverse pangenome and 15 lateral gene transfer events.</title>
        <authorList>
            <person name="Petersen C."/>
            <person name="Sorensen T."/>
            <person name="Nielsen M.R."/>
            <person name="Sondergaard T.E."/>
            <person name="Sorensen J.L."/>
            <person name="Fitzpatrick D.A."/>
            <person name="Frisvad J.C."/>
            <person name="Nielsen K.L."/>
        </authorList>
    </citation>
    <scope>NUCLEOTIDE SEQUENCE</scope>
    <source>
        <strain evidence="2">IBT 17514</strain>
    </source>
</reference>
<dbReference type="PANTHER" id="PTHR43162">
    <property type="match status" value="1"/>
</dbReference>
<organism evidence="2 3">
    <name type="scientific">Penicillium malachiteum</name>
    <dbReference type="NCBI Taxonomy" id="1324776"/>
    <lineage>
        <taxon>Eukaryota</taxon>
        <taxon>Fungi</taxon>
        <taxon>Dikarya</taxon>
        <taxon>Ascomycota</taxon>
        <taxon>Pezizomycotina</taxon>
        <taxon>Eurotiomycetes</taxon>
        <taxon>Eurotiomycetidae</taxon>
        <taxon>Eurotiales</taxon>
        <taxon>Aspergillaceae</taxon>
        <taxon>Penicillium</taxon>
    </lineage>
</organism>
<evidence type="ECO:0000313" key="3">
    <source>
        <dbReference type="Proteomes" id="UP001215712"/>
    </source>
</evidence>
<sequence length="316" mass="35434">MSRNFLITAASGNIGRELLPMLQSLDGARVILPTSNAARLQKALPPPVDGASAEFIVEEGSIRDPSWLQQQLIKYEVDTVFLCLTGQDELFTTMNILDCLARSKVVKHLVYISACIDFITPRGVQELLSHCSAGHILVKIITEQKLLYGNLPYTWTILRPSLFFSNDLRTKRSMMGANMYSEPIGEKGVSRVAPSDIALAAKNSMVNNERWANKHVCVGTKKIYKGSEIAGLWSKAIGKDIKMLPITEEGFENFEKRIIPFTGPEQGRELRLMVEAFSSRKLEMSSEEYQDQVELLGKEPECYEAWIQQVGASWQE</sequence>
<dbReference type="AlphaFoldDB" id="A0AAD6HKD3"/>
<dbReference type="PANTHER" id="PTHR43162:SF1">
    <property type="entry name" value="PRESTALK A DIFFERENTIATION PROTEIN A"/>
    <property type="match status" value="1"/>
</dbReference>
<feature type="domain" description="NmrA-like" evidence="1">
    <location>
        <begin position="6"/>
        <end position="280"/>
    </location>
</feature>
<proteinExistence type="predicted"/>
<dbReference type="EMBL" id="JAQJAN010000008">
    <property type="protein sequence ID" value="KAJ5724604.1"/>
    <property type="molecule type" value="Genomic_DNA"/>
</dbReference>
<reference evidence="2" key="2">
    <citation type="submission" date="2023-01" db="EMBL/GenBank/DDBJ databases">
        <authorList>
            <person name="Petersen C."/>
        </authorList>
    </citation>
    <scope>NUCLEOTIDE SEQUENCE</scope>
    <source>
        <strain evidence="2">IBT 17514</strain>
    </source>
</reference>